<comment type="caution">
    <text evidence="1">The sequence shown here is derived from an EMBL/GenBank/DDBJ whole genome shotgun (WGS) entry which is preliminary data.</text>
</comment>
<evidence type="ECO:0000313" key="2">
    <source>
        <dbReference type="Proteomes" id="UP000533476"/>
    </source>
</evidence>
<dbReference type="Proteomes" id="UP000533476">
    <property type="component" value="Unassembled WGS sequence"/>
</dbReference>
<protein>
    <submittedName>
        <fullName evidence="1">Uncharacterized protein</fullName>
    </submittedName>
</protein>
<evidence type="ECO:0000313" key="1">
    <source>
        <dbReference type="EMBL" id="NMP22220.1"/>
    </source>
</evidence>
<gene>
    <name evidence="1" type="ORF">HIJ39_07625</name>
</gene>
<name>A0A7Y0Q2D5_9FIRM</name>
<dbReference type="RefSeq" id="WP_169098321.1">
    <property type="nucleotide sequence ID" value="NZ_JABBVZ010000018.1"/>
</dbReference>
<accession>A0A7Y0Q2D5</accession>
<reference evidence="1 2" key="1">
    <citation type="submission" date="2020-04" db="EMBL/GenBank/DDBJ databases">
        <authorList>
            <person name="Zhang R."/>
            <person name="Schippers A."/>
        </authorList>
    </citation>
    <scope>NUCLEOTIDE SEQUENCE [LARGE SCALE GENOMIC DNA]</scope>
    <source>
        <strain evidence="1 2">DSM 109850</strain>
    </source>
</reference>
<organism evidence="1 2">
    <name type="scientific">Sulfobacillus harzensis</name>
    <dbReference type="NCBI Taxonomy" id="2729629"/>
    <lineage>
        <taxon>Bacteria</taxon>
        <taxon>Bacillati</taxon>
        <taxon>Bacillota</taxon>
        <taxon>Clostridia</taxon>
        <taxon>Eubacteriales</taxon>
        <taxon>Clostridiales Family XVII. Incertae Sedis</taxon>
        <taxon>Sulfobacillus</taxon>
    </lineage>
</organism>
<sequence>MRITVTLSDEVYQALLAEKIREMQRRYLDAYFHRGLLLLQGLVDPPPAPEPDKPESANLLS</sequence>
<keyword evidence="2" id="KW-1185">Reference proteome</keyword>
<proteinExistence type="predicted"/>
<dbReference type="EMBL" id="JABBVZ010000018">
    <property type="protein sequence ID" value="NMP22220.1"/>
    <property type="molecule type" value="Genomic_DNA"/>
</dbReference>
<dbReference type="AlphaFoldDB" id="A0A7Y0Q2D5"/>